<organism evidence="1 2">
    <name type="scientific">Mucor plumbeus</name>
    <dbReference type="NCBI Taxonomy" id="97098"/>
    <lineage>
        <taxon>Eukaryota</taxon>
        <taxon>Fungi</taxon>
        <taxon>Fungi incertae sedis</taxon>
        <taxon>Mucoromycota</taxon>
        <taxon>Mucoromycotina</taxon>
        <taxon>Mucoromycetes</taxon>
        <taxon>Mucorales</taxon>
        <taxon>Mucorineae</taxon>
        <taxon>Mucoraceae</taxon>
        <taxon>Mucor</taxon>
    </lineage>
</organism>
<sequence>MNERCLKRRRANITAMAKILEMVNEAIRRDFENDLRLSRLPKDVFLAAETQSKAGTEDKSEAAFAEELLFND</sequence>
<protein>
    <submittedName>
        <fullName evidence="1">Uncharacterized protein</fullName>
    </submittedName>
</protein>
<dbReference type="EMBL" id="JAEPRC010000050">
    <property type="protein sequence ID" value="KAG2212472.1"/>
    <property type="molecule type" value="Genomic_DNA"/>
</dbReference>
<dbReference type="AlphaFoldDB" id="A0A8H7RLP1"/>
<gene>
    <name evidence="1" type="ORF">INT46_008009</name>
</gene>
<name>A0A8H7RLP1_9FUNG</name>
<comment type="caution">
    <text evidence="1">The sequence shown here is derived from an EMBL/GenBank/DDBJ whole genome shotgun (WGS) entry which is preliminary data.</text>
</comment>
<dbReference type="Proteomes" id="UP000650833">
    <property type="component" value="Unassembled WGS sequence"/>
</dbReference>
<reference evidence="1" key="1">
    <citation type="submission" date="2020-12" db="EMBL/GenBank/DDBJ databases">
        <title>Metabolic potential, ecology and presence of endohyphal bacteria is reflected in genomic diversity of Mucoromycotina.</title>
        <authorList>
            <person name="Muszewska A."/>
            <person name="Okrasinska A."/>
            <person name="Steczkiewicz K."/>
            <person name="Drgas O."/>
            <person name="Orlowska M."/>
            <person name="Perlinska-Lenart U."/>
            <person name="Aleksandrzak-Piekarczyk T."/>
            <person name="Szatraj K."/>
            <person name="Zielenkiewicz U."/>
            <person name="Pilsyk S."/>
            <person name="Malc E."/>
            <person name="Mieczkowski P."/>
            <person name="Kruszewska J.S."/>
            <person name="Biernat P."/>
            <person name="Pawlowska J."/>
        </authorList>
    </citation>
    <scope>NUCLEOTIDE SEQUENCE</scope>
    <source>
        <strain evidence="1">CBS 226.32</strain>
    </source>
</reference>
<evidence type="ECO:0000313" key="2">
    <source>
        <dbReference type="Proteomes" id="UP000650833"/>
    </source>
</evidence>
<accession>A0A8H7RLP1</accession>
<proteinExistence type="predicted"/>
<evidence type="ECO:0000313" key="1">
    <source>
        <dbReference type="EMBL" id="KAG2212472.1"/>
    </source>
</evidence>
<keyword evidence="2" id="KW-1185">Reference proteome</keyword>